<dbReference type="GO" id="GO:0003677">
    <property type="term" value="F:DNA binding"/>
    <property type="evidence" value="ECO:0007669"/>
    <property type="project" value="UniProtKB-UniRule"/>
</dbReference>
<dbReference type="InterPro" id="IPR009057">
    <property type="entry name" value="Homeodomain-like_sf"/>
</dbReference>
<keyword evidence="5" id="KW-1185">Reference proteome</keyword>
<dbReference type="SUPFAM" id="SSF46689">
    <property type="entry name" value="Homeodomain-like"/>
    <property type="match status" value="1"/>
</dbReference>
<evidence type="ECO:0000256" key="1">
    <source>
        <dbReference type="ARBA" id="ARBA00023125"/>
    </source>
</evidence>
<feature type="DNA-binding region" description="H-T-H motif" evidence="2">
    <location>
        <begin position="32"/>
        <end position="51"/>
    </location>
</feature>
<accession>A0A1I5VXB1</accession>
<evidence type="ECO:0000256" key="2">
    <source>
        <dbReference type="PROSITE-ProRule" id="PRU00335"/>
    </source>
</evidence>
<keyword evidence="1 2" id="KW-0238">DNA-binding</keyword>
<dbReference type="InterPro" id="IPR050109">
    <property type="entry name" value="HTH-type_TetR-like_transc_reg"/>
</dbReference>
<reference evidence="4 5" key="1">
    <citation type="submission" date="2016-10" db="EMBL/GenBank/DDBJ databases">
        <authorList>
            <person name="de Groot N.N."/>
        </authorList>
    </citation>
    <scope>NUCLEOTIDE SEQUENCE [LARGE SCALE GENOMIC DNA]</scope>
    <source>
        <strain evidence="4 5">DSM 19547</strain>
    </source>
</reference>
<dbReference type="EMBL" id="FOXA01000037">
    <property type="protein sequence ID" value="SFQ11957.1"/>
    <property type="molecule type" value="Genomic_DNA"/>
</dbReference>
<dbReference type="STRING" id="441119.SAMN04488047_1377"/>
<dbReference type="SUPFAM" id="SSF48498">
    <property type="entry name" value="Tetracyclin repressor-like, C-terminal domain"/>
    <property type="match status" value="1"/>
</dbReference>
<dbReference type="PANTHER" id="PTHR30328">
    <property type="entry name" value="TRANSCRIPTIONAL REPRESSOR"/>
    <property type="match status" value="1"/>
</dbReference>
<feature type="domain" description="HTH tetR-type" evidence="3">
    <location>
        <begin position="9"/>
        <end position="69"/>
    </location>
</feature>
<organism evidence="4 5">
    <name type="scientific">Tranquillimonas alkanivorans</name>
    <dbReference type="NCBI Taxonomy" id="441119"/>
    <lineage>
        <taxon>Bacteria</taxon>
        <taxon>Pseudomonadati</taxon>
        <taxon>Pseudomonadota</taxon>
        <taxon>Alphaproteobacteria</taxon>
        <taxon>Rhodobacterales</taxon>
        <taxon>Roseobacteraceae</taxon>
        <taxon>Tranquillimonas</taxon>
    </lineage>
</organism>
<protein>
    <submittedName>
        <fullName evidence="4">Transcriptional regulator, TetR family</fullName>
    </submittedName>
</protein>
<dbReference type="Gene3D" id="1.10.357.10">
    <property type="entry name" value="Tetracycline Repressor, domain 2"/>
    <property type="match status" value="1"/>
</dbReference>
<evidence type="ECO:0000313" key="4">
    <source>
        <dbReference type="EMBL" id="SFQ11957.1"/>
    </source>
</evidence>
<dbReference type="InterPro" id="IPR041586">
    <property type="entry name" value="PsrA_TetR_C"/>
</dbReference>
<dbReference type="Pfam" id="PF17939">
    <property type="entry name" value="TetR_C_30"/>
    <property type="match status" value="1"/>
</dbReference>
<dbReference type="PANTHER" id="PTHR30328:SF54">
    <property type="entry name" value="HTH-TYPE TRANSCRIPTIONAL REPRESSOR SCO4008"/>
    <property type="match status" value="1"/>
</dbReference>
<dbReference type="PRINTS" id="PR00455">
    <property type="entry name" value="HTHTETR"/>
</dbReference>
<dbReference type="InterPro" id="IPR001647">
    <property type="entry name" value="HTH_TetR"/>
</dbReference>
<dbReference type="PROSITE" id="PS50977">
    <property type="entry name" value="HTH_TETR_2"/>
    <property type="match status" value="1"/>
</dbReference>
<dbReference type="Proteomes" id="UP000199356">
    <property type="component" value="Unassembled WGS sequence"/>
</dbReference>
<name>A0A1I5VXB1_9RHOB</name>
<dbReference type="Pfam" id="PF00440">
    <property type="entry name" value="TetR_N"/>
    <property type="match status" value="1"/>
</dbReference>
<gene>
    <name evidence="4" type="ORF">SAMN04488047_1377</name>
</gene>
<dbReference type="InterPro" id="IPR036271">
    <property type="entry name" value="Tet_transcr_reg_TetR-rel_C_sf"/>
</dbReference>
<sequence length="225" mass="24073">MNDDATDHGSNLDAILVAAEEEFSQRGFDGAGMKSIAARAGVSQALLHYHLGTKDNLYSEVIRRRSDQINAERQALLDKIDLEAPDALEGVIDALVRPPFGPAGGGRAYARIFAGLVVGRERDRALVREKYDPIALRFVEAIEAAVEGLGRKGAGLGYVLTLGALISVIARDGRPERLMGLSENHLMNQDETIAAIVAFASGGIRSFRDGNVHVSEKSHPKGGST</sequence>
<evidence type="ECO:0000259" key="3">
    <source>
        <dbReference type="PROSITE" id="PS50977"/>
    </source>
</evidence>
<evidence type="ECO:0000313" key="5">
    <source>
        <dbReference type="Proteomes" id="UP000199356"/>
    </source>
</evidence>
<dbReference type="AlphaFoldDB" id="A0A1I5VXB1"/>
<proteinExistence type="predicted"/>